<keyword evidence="5" id="KW-0175">Coiled coil</keyword>
<evidence type="ECO:0000313" key="11">
    <source>
        <dbReference type="WormBase" id="M60.5"/>
    </source>
</evidence>
<dbReference type="OMA" id="WKPPRRY"/>
<dbReference type="Gene3D" id="1.10.287.70">
    <property type="match status" value="1"/>
</dbReference>
<dbReference type="CTD" id="181078"/>
<dbReference type="GO" id="GO:0001508">
    <property type="term" value="P:action potential"/>
    <property type="evidence" value="ECO:0000318"/>
    <property type="project" value="GO_Central"/>
</dbReference>
<evidence type="ECO:0000256" key="1">
    <source>
        <dbReference type="ARBA" id="ARBA00004141"/>
    </source>
</evidence>
<dbReference type="Gene3D" id="1.20.120.350">
    <property type="entry name" value="Voltage-gated potassium channels. Chain C"/>
    <property type="match status" value="1"/>
</dbReference>
<evidence type="ECO:0000256" key="2">
    <source>
        <dbReference type="ARBA" id="ARBA00022692"/>
    </source>
</evidence>
<dbReference type="InterPro" id="IPR003937">
    <property type="entry name" value="K_chnl_volt-dep_KCNQ"/>
</dbReference>
<feature type="transmembrane region" description="Helical" evidence="7">
    <location>
        <begin position="229"/>
        <end position="248"/>
    </location>
</feature>
<keyword evidence="10" id="KW-1185">Reference proteome</keyword>
<evidence type="ECO:0000256" key="6">
    <source>
        <dbReference type="SAM" id="MobiDB-lite"/>
    </source>
</evidence>
<dbReference type="eggNOG" id="KOG1419">
    <property type="taxonomic scope" value="Eukaryota"/>
</dbReference>
<dbReference type="Proteomes" id="UP000001940">
    <property type="component" value="Chromosome X"/>
</dbReference>
<accession>Q9GYM8</accession>
<evidence type="ECO:0000256" key="3">
    <source>
        <dbReference type="ARBA" id="ARBA00022989"/>
    </source>
</evidence>
<feature type="coiled-coil region" evidence="5">
    <location>
        <begin position="566"/>
        <end position="629"/>
    </location>
</feature>
<dbReference type="FunCoup" id="Q9GYM8">
    <property type="interactions" value="1"/>
</dbReference>
<dbReference type="GO" id="GO:0008076">
    <property type="term" value="C:voltage-gated potassium channel complex"/>
    <property type="evidence" value="ECO:0000318"/>
    <property type="project" value="GO_Central"/>
</dbReference>
<dbReference type="SMR" id="Q9GYM8"/>
<comment type="subcellular location">
    <subcellularLocation>
        <location evidence="1">Membrane</location>
        <topology evidence="1">Multi-pass membrane protein</topology>
    </subcellularLocation>
</comment>
<proteinExistence type="predicted"/>
<dbReference type="OrthoDB" id="8879391at2759"/>
<feature type="region of interest" description="Disordered" evidence="6">
    <location>
        <begin position="644"/>
        <end position="674"/>
    </location>
</feature>
<protein>
    <submittedName>
        <fullName evidence="9">Ion transport domain-containing protein</fullName>
    </submittedName>
</protein>
<organism evidence="9 10">
    <name type="scientific">Caenorhabditis elegans</name>
    <dbReference type="NCBI Taxonomy" id="6239"/>
    <lineage>
        <taxon>Eukaryota</taxon>
        <taxon>Metazoa</taxon>
        <taxon>Ecdysozoa</taxon>
        <taxon>Nematoda</taxon>
        <taxon>Chromadorea</taxon>
        <taxon>Rhabditida</taxon>
        <taxon>Rhabditina</taxon>
        <taxon>Rhabditomorpha</taxon>
        <taxon>Rhabditoidea</taxon>
        <taxon>Rhabditidae</taxon>
        <taxon>Peloderinae</taxon>
        <taxon>Caenorhabditis</taxon>
    </lineage>
</organism>
<feature type="transmembrane region" description="Helical" evidence="7">
    <location>
        <begin position="94"/>
        <end position="114"/>
    </location>
</feature>
<dbReference type="WormBase" id="M60.5">
    <property type="protein sequence ID" value="CE46886"/>
    <property type="gene ID" value="WBGene00002234"/>
    <property type="gene designation" value="kqt-2"/>
</dbReference>
<dbReference type="PaxDb" id="6239-M60.5"/>
<dbReference type="HOGENOM" id="CLU_028950_0_0_1"/>
<dbReference type="Pfam" id="PF00520">
    <property type="entry name" value="Ion_trans"/>
    <property type="match status" value="1"/>
</dbReference>
<dbReference type="GO" id="GO:0016020">
    <property type="term" value="C:membrane"/>
    <property type="evidence" value="ECO:0000318"/>
    <property type="project" value="GO_Central"/>
</dbReference>
<dbReference type="GO" id="GO:0030421">
    <property type="term" value="P:defecation"/>
    <property type="evidence" value="ECO:0000315"/>
    <property type="project" value="WormBase"/>
</dbReference>
<dbReference type="GO" id="GO:0005249">
    <property type="term" value="F:voltage-gated potassium channel activity"/>
    <property type="evidence" value="ECO:0000250"/>
    <property type="project" value="WormBase"/>
</dbReference>
<reference evidence="9 10" key="1">
    <citation type="journal article" date="1998" name="Science">
        <title>Genome sequence of the nematode C. elegans: a platform for investigating biology.</title>
        <authorList>
            <consortium name="The C. elegans sequencing consortium"/>
            <person name="Sulson J.E."/>
            <person name="Waterston R."/>
        </authorList>
    </citation>
    <scope>NUCLEOTIDE SEQUENCE [LARGE SCALE GENOMIC DNA]</scope>
    <source>
        <strain evidence="9 10">Bristol N2</strain>
    </source>
</reference>
<dbReference type="PANTHER" id="PTHR47735:SF9">
    <property type="entry name" value="POTASSIUM VOLTAGE-GATED CHANNEL SUBFAMILY KQT MEMBER 4-LIKE ISOFORM X1"/>
    <property type="match status" value="1"/>
</dbReference>
<dbReference type="GO" id="GO:0097623">
    <property type="term" value="P:potassium ion export across plasma membrane"/>
    <property type="evidence" value="ECO:0000318"/>
    <property type="project" value="GO_Central"/>
</dbReference>
<dbReference type="InterPro" id="IPR027359">
    <property type="entry name" value="Volt_channel_dom_sf"/>
</dbReference>
<dbReference type="GO" id="GO:0015271">
    <property type="term" value="F:outward rectifier potassium channel activity"/>
    <property type="evidence" value="ECO:0000318"/>
    <property type="project" value="GO_Central"/>
</dbReference>
<dbReference type="InterPro" id="IPR005821">
    <property type="entry name" value="Ion_trans_dom"/>
</dbReference>
<keyword evidence="4 7" id="KW-0472">Membrane</keyword>
<evidence type="ECO:0000256" key="5">
    <source>
        <dbReference type="SAM" id="Coils"/>
    </source>
</evidence>
<keyword evidence="2 7" id="KW-0812">Transmembrane</keyword>
<feature type="transmembrane region" description="Helical" evidence="7">
    <location>
        <begin position="160"/>
        <end position="184"/>
    </location>
</feature>
<evidence type="ECO:0000256" key="4">
    <source>
        <dbReference type="ARBA" id="ARBA00023136"/>
    </source>
</evidence>
<name>Q9GYM8_CAEEL</name>
<sequence length="695" mass="80161">MPKYVALSVDFQHPNVCYQLTRLNGNKVTLGAHIVAISMHSLTIDDAEDSETEVSDNIRRRSTINLGNQRQRNLRRIRLKVYNFLEKPLNAASAPYHFFIFGLVIANIILGAATNDNDSTVSKIHFFLEIFMIVFFILEFAVRLWSVRADAKYRTKYGRLYYLFHTVTLIDILIIPATILLLVFKGHDVDGSTLDTLRFIQILRLFHVDRQMATWKLLRKMIILGKWQLMATYYITLVVGLSLATIVYSTEALAQGIQDNGYGLIVPEGTNATFPTMAHSWWFTAVTVMTVGYGDIYPVGALTKFLVCVLGFIAFCTFQAANTQISVGLTLMMEEENKNQQTNRLRNLAASTIQCWWRYHLATNWKPPRRYTYFVHVCYKLYVTEERINQNRVLAKKLREKLEKKRPIKKKSLTHQNSVTAEILKFGFKGMAKPMLEKQDSFDKAERKISLRRTRSEDRRSSLPDTLAVVDPAIRKRVLFAEARNSSVETSMSSSVDVSELETQFEITNFLEQNVDELSSKEVDISLLIKYRPLLRFYYFVMFRFIMNKFHTQRIAGQLLMIEAEIAERENQRNQKMKELEAAILELTGKPTVSPFDDSGQKLSIIERLEFCEKRMEDLERKTDALNEITIKCLNLMMMDTQEAASRTKDEQGLPPKPPSANNKKQRTIGPRRQVTIVDQYDTLDDCETVSLDRV</sequence>
<dbReference type="AGR" id="WB:WBGene00002234"/>
<feature type="transmembrane region" description="Helical" evidence="7">
    <location>
        <begin position="126"/>
        <end position="145"/>
    </location>
</feature>
<dbReference type="RefSeq" id="NP_509392.3">
    <property type="nucleotide sequence ID" value="NM_076991.6"/>
</dbReference>
<dbReference type="UCSC" id="M60.5">
    <property type="organism name" value="c. elegans"/>
</dbReference>
<dbReference type="Bgee" id="WBGene00002234">
    <property type="expression patterns" value="Expressed in larva and 2 other cell types or tissues"/>
</dbReference>
<evidence type="ECO:0000256" key="7">
    <source>
        <dbReference type="SAM" id="Phobius"/>
    </source>
</evidence>
<gene>
    <name evidence="9 11" type="primary">kqt-2</name>
    <name evidence="9" type="ORF">CELE_M60.5</name>
    <name evidence="11" type="ORF">M60.5</name>
</gene>
<dbReference type="GeneID" id="181078"/>
<evidence type="ECO:0000313" key="10">
    <source>
        <dbReference type="Proteomes" id="UP000001940"/>
    </source>
</evidence>
<dbReference type="InParanoid" id="Q9GYM8"/>
<dbReference type="STRING" id="6239.M60.5.1"/>
<feature type="domain" description="Ion transport" evidence="8">
    <location>
        <begin position="95"/>
        <end position="318"/>
    </location>
</feature>
<evidence type="ECO:0000259" key="8">
    <source>
        <dbReference type="Pfam" id="PF00520"/>
    </source>
</evidence>
<dbReference type="PANTHER" id="PTHR47735">
    <property type="entry name" value="POTASSIUM VOLTAGE-GATED CHANNEL SUBFAMILY KQT MEMBER 4"/>
    <property type="match status" value="1"/>
</dbReference>
<dbReference type="SUPFAM" id="SSF81324">
    <property type="entry name" value="Voltage-gated potassium channels"/>
    <property type="match status" value="1"/>
</dbReference>
<evidence type="ECO:0000313" key="9">
    <source>
        <dbReference type="EMBL" id="CCD69428.2"/>
    </source>
</evidence>
<dbReference type="AlphaFoldDB" id="Q9GYM8"/>
<keyword evidence="3 7" id="KW-1133">Transmembrane helix</keyword>
<dbReference type="KEGG" id="cel:CELE_M60.5"/>
<dbReference type="EMBL" id="BX284606">
    <property type="protein sequence ID" value="CCD69428.2"/>
    <property type="molecule type" value="Genomic_DNA"/>
</dbReference>